<organism evidence="3 4">
    <name type="scientific">Shewanella aestuarii</name>
    <dbReference type="NCBI Taxonomy" id="1028752"/>
    <lineage>
        <taxon>Bacteria</taxon>
        <taxon>Pseudomonadati</taxon>
        <taxon>Pseudomonadota</taxon>
        <taxon>Gammaproteobacteria</taxon>
        <taxon>Alteromonadales</taxon>
        <taxon>Shewanellaceae</taxon>
        <taxon>Shewanella</taxon>
    </lineage>
</organism>
<keyword evidence="1" id="KW-0732">Signal</keyword>
<gene>
    <name evidence="3" type="ORF">HBH39_07510</name>
</gene>
<evidence type="ECO:0000259" key="2">
    <source>
        <dbReference type="SMART" id="SM00867"/>
    </source>
</evidence>
<sequence length="191" mass="20824">MKKWLSVLALAILSNAVMASDWQVNNDQSIISFISVKKENIAEIHRFNNVDGKLTESGTFSLIIDLSSVNSGIEIRDERMQSLLFEVAQFPKLTLKAAVNPKLLESLVIGEMLTTQVDGEIELHGQKVTKTFDVVVAQLSADKMLVTSLKPVIVQAQEFGLVAGVEKLRDIAGLSSISLAVPVSFVVTLTK</sequence>
<evidence type="ECO:0000256" key="1">
    <source>
        <dbReference type="SAM" id="SignalP"/>
    </source>
</evidence>
<protein>
    <submittedName>
        <fullName evidence="3">YceI family protein</fullName>
    </submittedName>
</protein>
<feature type="domain" description="Lipid/polyisoprenoid-binding YceI-like" evidence="2">
    <location>
        <begin position="21"/>
        <end position="190"/>
    </location>
</feature>
<dbReference type="EMBL" id="CP050313">
    <property type="protein sequence ID" value="QIR16153.1"/>
    <property type="molecule type" value="Genomic_DNA"/>
</dbReference>
<feature type="chain" id="PRO_5026274266" evidence="1">
    <location>
        <begin position="20"/>
        <end position="191"/>
    </location>
</feature>
<evidence type="ECO:0000313" key="3">
    <source>
        <dbReference type="EMBL" id="QIR16153.1"/>
    </source>
</evidence>
<dbReference type="SUPFAM" id="SSF101874">
    <property type="entry name" value="YceI-like"/>
    <property type="match status" value="1"/>
</dbReference>
<dbReference type="InterPro" id="IPR027016">
    <property type="entry name" value="UCP029811"/>
</dbReference>
<dbReference type="PANTHER" id="PTHR34406">
    <property type="entry name" value="PROTEIN YCEI"/>
    <property type="match status" value="1"/>
</dbReference>
<reference evidence="3 4" key="1">
    <citation type="submission" date="2020-03" db="EMBL/GenBank/DDBJ databases">
        <title>Complete genome sequence of Shewanella sp.</title>
        <authorList>
            <person name="Kim Y.-S."/>
            <person name="Kim S.-J."/>
            <person name="Jung H.-K."/>
            <person name="Kim K.-H."/>
        </authorList>
    </citation>
    <scope>NUCLEOTIDE SEQUENCE [LARGE SCALE GENOMIC DNA]</scope>
    <source>
        <strain evidence="3 4">PN3F2</strain>
    </source>
</reference>
<dbReference type="PANTHER" id="PTHR34406:SF1">
    <property type="entry name" value="PROTEIN YCEI"/>
    <property type="match status" value="1"/>
</dbReference>
<dbReference type="PIRSF" id="PIRSF029811">
    <property type="entry name" value="UCP029811"/>
    <property type="match status" value="1"/>
</dbReference>
<feature type="signal peptide" evidence="1">
    <location>
        <begin position="1"/>
        <end position="19"/>
    </location>
</feature>
<dbReference type="SMART" id="SM00867">
    <property type="entry name" value="YceI"/>
    <property type="match status" value="1"/>
</dbReference>
<dbReference type="InterPro" id="IPR007372">
    <property type="entry name" value="Lipid/polyisoprenoid-bd_YceI"/>
</dbReference>
<name>A0A6G9QPX0_9GAMM</name>
<dbReference type="InterPro" id="IPR036761">
    <property type="entry name" value="TTHA0802/YceI-like_sf"/>
</dbReference>
<dbReference type="RefSeq" id="WP_167680005.1">
    <property type="nucleotide sequence ID" value="NZ_CP050313.1"/>
</dbReference>
<dbReference type="Gene3D" id="2.40.128.110">
    <property type="entry name" value="Lipid/polyisoprenoid-binding, YceI-like"/>
    <property type="match status" value="1"/>
</dbReference>
<keyword evidence="4" id="KW-1185">Reference proteome</keyword>
<evidence type="ECO:0000313" key="4">
    <source>
        <dbReference type="Proteomes" id="UP000502608"/>
    </source>
</evidence>
<accession>A0A6G9QPX0</accession>
<dbReference type="Pfam" id="PF04264">
    <property type="entry name" value="YceI"/>
    <property type="match status" value="1"/>
</dbReference>
<dbReference type="Proteomes" id="UP000502608">
    <property type="component" value="Chromosome"/>
</dbReference>
<proteinExistence type="predicted"/>
<dbReference type="AlphaFoldDB" id="A0A6G9QPX0"/>
<dbReference type="KEGG" id="saes:HBH39_07510"/>